<dbReference type="InterPro" id="IPR015422">
    <property type="entry name" value="PyrdxlP-dep_Trfase_small"/>
</dbReference>
<accession>A0A317E4V5</accession>
<dbReference type="EC" id="2.5.1.-" evidence="3"/>
<dbReference type="GO" id="GO:0071268">
    <property type="term" value="P:homocysteine biosynthetic process"/>
    <property type="evidence" value="ECO:0007669"/>
    <property type="project" value="InterPro"/>
</dbReference>
<dbReference type="CDD" id="cd00614">
    <property type="entry name" value="CGS_like"/>
    <property type="match status" value="1"/>
</dbReference>
<dbReference type="UniPathway" id="UPA00051">
    <property type="reaction ID" value="UER00449"/>
</dbReference>
<comment type="similarity">
    <text evidence="3">Belongs to the trans-sulfuration enzymes family. MetZ subfamily.</text>
</comment>
<dbReference type="GO" id="GO:0016765">
    <property type="term" value="F:transferase activity, transferring alkyl or aryl (other than methyl) groups"/>
    <property type="evidence" value="ECO:0007669"/>
    <property type="project" value="UniProtKB-UniRule"/>
</dbReference>
<dbReference type="AlphaFoldDB" id="A0A317E4V5"/>
<keyword evidence="3" id="KW-0808">Transferase</keyword>
<comment type="caution">
    <text evidence="6">The sequence shown here is derived from an EMBL/GenBank/DDBJ whole genome shotgun (WGS) entry which is preliminary data.</text>
</comment>
<reference evidence="7" key="1">
    <citation type="submission" date="2018-05" db="EMBL/GenBank/DDBJ databases">
        <title>Zavarzinia sp. HR-AS.</title>
        <authorList>
            <person name="Lee Y."/>
            <person name="Jeon C.O."/>
        </authorList>
    </citation>
    <scope>NUCLEOTIDE SEQUENCE [LARGE SCALE GENOMIC DNA]</scope>
    <source>
        <strain evidence="7">DSM 1231</strain>
    </source>
</reference>
<protein>
    <recommendedName>
        <fullName evidence="3">O-succinylhomoserine sulfhydrylase</fullName>
        <shortName evidence="3">OSH sulfhydrylase</shortName>
        <shortName evidence="3">OSHS sulfhydrylase</shortName>
        <ecNumber evidence="3">2.5.1.-</ecNumber>
    </recommendedName>
</protein>
<dbReference type="GO" id="GO:0071266">
    <property type="term" value="P:'de novo' L-methionine biosynthetic process"/>
    <property type="evidence" value="ECO:0007669"/>
    <property type="project" value="UniProtKB-UniRule"/>
</dbReference>
<dbReference type="InterPro" id="IPR006234">
    <property type="entry name" value="O-succ-hSer_sulfhydrylase"/>
</dbReference>
<keyword evidence="3" id="KW-0486">Methionine biosynthesis</keyword>
<comment type="subunit">
    <text evidence="3">Homotetramer.</text>
</comment>
<dbReference type="EMBL" id="QGLF01000002">
    <property type="protein sequence ID" value="PWR22097.1"/>
    <property type="molecule type" value="Genomic_DNA"/>
</dbReference>
<feature type="modified residue" description="N6-(pyridoxal phosphate)lysine" evidence="3 4">
    <location>
        <position position="215"/>
    </location>
</feature>
<dbReference type="PIRSF" id="PIRSF001434">
    <property type="entry name" value="CGS"/>
    <property type="match status" value="1"/>
</dbReference>
<evidence type="ECO:0000256" key="4">
    <source>
        <dbReference type="PIRSR" id="PIRSR001434-2"/>
    </source>
</evidence>
<proteinExistence type="inferred from homology"/>
<dbReference type="PANTHER" id="PTHR11808:SF80">
    <property type="entry name" value="CYSTATHIONINE GAMMA-LYASE"/>
    <property type="match status" value="1"/>
</dbReference>
<sequence>MARHTPRDVADTWKLATRLVRGGTNRSDFGETSEAIFMTSGFRYDTAEDAEARFKGEQAGFTYSRLGNPTTAMFEERMAILEGAPLARAASSGMAAVNAALMCQLKSGDRVVSARALFGSCRVILDEFLPKFGVTVDYVEGADLASWAAALKTPATVVFLETPANPTLDVIDLAAVSELAHAAGARVVIDNVFATPILQRPFDYGCDVVVYSATKHIDGQGRCLGGAILCGQDFFDQYLNQYMRHTGPSLSPFNAWLLLKGLETLDLRVQRHCDNALKVARFLDEAKERGRIRNVAYPGLASHPQHELALRQMSGKGGSVVTIEVEGGRPGAFALMNRLKLIDISNNLGDSKSLITHPSSTTHQRLPAAERQHLGITEGFMRLSVGLEDADDLIDDLDRAIG</sequence>
<comment type="catalytic activity">
    <reaction evidence="3">
        <text>O-succinyl-L-homoserine + hydrogen sulfide = L-homocysteine + succinate</text>
        <dbReference type="Rhea" id="RHEA:27826"/>
        <dbReference type="ChEBI" id="CHEBI:29919"/>
        <dbReference type="ChEBI" id="CHEBI:30031"/>
        <dbReference type="ChEBI" id="CHEBI:57661"/>
        <dbReference type="ChEBI" id="CHEBI:58199"/>
    </reaction>
</comment>
<dbReference type="PANTHER" id="PTHR11808">
    <property type="entry name" value="TRANS-SULFURATION ENZYME FAMILY MEMBER"/>
    <property type="match status" value="1"/>
</dbReference>
<evidence type="ECO:0000256" key="5">
    <source>
        <dbReference type="RuleBase" id="RU362118"/>
    </source>
</evidence>
<dbReference type="GO" id="GO:0016846">
    <property type="term" value="F:carbon-sulfur lyase activity"/>
    <property type="evidence" value="ECO:0007669"/>
    <property type="project" value="TreeGrafter"/>
</dbReference>
<dbReference type="FunFam" id="3.90.1150.10:FF:000033">
    <property type="entry name" value="Cystathionine gamma-synthase"/>
    <property type="match status" value="1"/>
</dbReference>
<dbReference type="GO" id="GO:0030170">
    <property type="term" value="F:pyridoxal phosphate binding"/>
    <property type="evidence" value="ECO:0007669"/>
    <property type="project" value="UniProtKB-UniRule"/>
</dbReference>
<evidence type="ECO:0000256" key="1">
    <source>
        <dbReference type="ARBA" id="ARBA00001933"/>
    </source>
</evidence>
<evidence type="ECO:0000313" key="7">
    <source>
        <dbReference type="Proteomes" id="UP000246077"/>
    </source>
</evidence>
<dbReference type="SUPFAM" id="SSF53383">
    <property type="entry name" value="PLP-dependent transferases"/>
    <property type="match status" value="1"/>
</dbReference>
<comment type="function">
    <text evidence="3">Catalyzes the formation of L-homocysteine from O-succinyl-L-homoserine (OSHS) and hydrogen sulfide.</text>
</comment>
<dbReference type="InterPro" id="IPR015424">
    <property type="entry name" value="PyrdxlP-dep_Trfase"/>
</dbReference>
<dbReference type="GO" id="GO:0005737">
    <property type="term" value="C:cytoplasm"/>
    <property type="evidence" value="ECO:0007669"/>
    <property type="project" value="TreeGrafter"/>
</dbReference>
<keyword evidence="2 3" id="KW-0663">Pyridoxal phosphate</keyword>
<evidence type="ECO:0000313" key="6">
    <source>
        <dbReference type="EMBL" id="PWR22097.1"/>
    </source>
</evidence>
<comment type="pathway">
    <text evidence="3">Amino-acid biosynthesis; L-methionine biosynthesis via de novo pathway; L-homocysteine from O-succinyl-L-homoserine: step 1/1.</text>
</comment>
<name>A0A317E4V5_9PROT</name>
<keyword evidence="7" id="KW-1185">Reference proteome</keyword>
<dbReference type="GO" id="GO:0019346">
    <property type="term" value="P:transsulfuration"/>
    <property type="evidence" value="ECO:0007669"/>
    <property type="project" value="InterPro"/>
</dbReference>
<evidence type="ECO:0000256" key="3">
    <source>
        <dbReference type="HAMAP-Rule" id="MF_02056"/>
    </source>
</evidence>
<evidence type="ECO:0000256" key="2">
    <source>
        <dbReference type="ARBA" id="ARBA00022898"/>
    </source>
</evidence>
<dbReference type="HAMAP" id="MF_02056">
    <property type="entry name" value="MetZ"/>
    <property type="match status" value="1"/>
</dbReference>
<organism evidence="6 7">
    <name type="scientific">Zavarzinia compransoris</name>
    <dbReference type="NCBI Taxonomy" id="1264899"/>
    <lineage>
        <taxon>Bacteria</taxon>
        <taxon>Pseudomonadati</taxon>
        <taxon>Pseudomonadota</taxon>
        <taxon>Alphaproteobacteria</taxon>
        <taxon>Rhodospirillales</taxon>
        <taxon>Zavarziniaceae</taxon>
        <taxon>Zavarzinia</taxon>
    </lineage>
</organism>
<keyword evidence="3" id="KW-0028">Amino-acid biosynthesis</keyword>
<dbReference type="InterPro" id="IPR015421">
    <property type="entry name" value="PyrdxlP-dep_Trfase_major"/>
</dbReference>
<dbReference type="Pfam" id="PF01053">
    <property type="entry name" value="Cys_Met_Meta_PP"/>
    <property type="match status" value="1"/>
</dbReference>
<dbReference type="FunFam" id="3.40.640.10:FF:000046">
    <property type="entry name" value="Cystathionine gamma-lyase"/>
    <property type="match status" value="1"/>
</dbReference>
<dbReference type="Gene3D" id="3.40.640.10">
    <property type="entry name" value="Type I PLP-dependent aspartate aminotransferase-like (Major domain)"/>
    <property type="match status" value="1"/>
</dbReference>
<dbReference type="Gene3D" id="3.90.1150.10">
    <property type="entry name" value="Aspartate Aminotransferase, domain 1"/>
    <property type="match status" value="1"/>
</dbReference>
<dbReference type="InterPro" id="IPR000277">
    <property type="entry name" value="Cys/Met-Metab_PyrdxlP-dep_enz"/>
</dbReference>
<comment type="cofactor">
    <cofactor evidence="1 3 5">
        <name>pyridoxal 5'-phosphate</name>
        <dbReference type="ChEBI" id="CHEBI:597326"/>
    </cofactor>
</comment>
<dbReference type="RefSeq" id="WP_109920742.1">
    <property type="nucleotide sequence ID" value="NZ_QGLF01000002.1"/>
</dbReference>
<dbReference type="Proteomes" id="UP000246077">
    <property type="component" value="Unassembled WGS sequence"/>
</dbReference>
<dbReference type="OrthoDB" id="9790858at2"/>
<dbReference type="NCBIfam" id="TIGR01325">
    <property type="entry name" value="O_suc_HS_sulf"/>
    <property type="match status" value="1"/>
</dbReference>
<gene>
    <name evidence="3 6" type="primary">metZ</name>
    <name evidence="6" type="ORF">DKG75_08975</name>
</gene>